<dbReference type="GO" id="GO:0046583">
    <property type="term" value="F:monoatomic cation efflux transmembrane transporter activity"/>
    <property type="evidence" value="ECO:0007669"/>
    <property type="project" value="TreeGrafter"/>
</dbReference>
<sequence length="339" mass="36864">MLPENLSMRKSRLKFTLLKANRLYVPASFFGIILGLVGLGNCWRVASKIWHLPAWIGEAIMLFAVVVWLVLLLLYASKWLWARAEALAEFKNPVLCCFVGLVPVSTLLVSLAIAPYDRKLAVALFIVGVIGQLSFGVYRSGQLWMGGRKPEATTPVLYVTTVAGGFVGTIAASTFGYREWGALFCGIGLFSWLALESIIMQRLYLLEALPKPLRPTLGIQLAPPTVGCVAYLSLTSGQPDIFAQMLFGYGLMQALILLRLLPWLCQQPFSASYWGFTLGVAGLALAPLRFVERGMTGAIEGLAVLLFVGANIVIGSIALGTLRLLLRGKLLPPSAPEFT</sequence>
<dbReference type="AlphaFoldDB" id="A0A9E3LQJ2"/>
<dbReference type="InterPro" id="IPR039264">
    <property type="entry name" value="TehA"/>
</dbReference>
<comment type="subcellular location">
    <subcellularLocation>
        <location evidence="1">Membrane</location>
        <topology evidence="1">Multi-pass membrane protein</topology>
    </subcellularLocation>
</comment>
<dbReference type="GO" id="GO:0005886">
    <property type="term" value="C:plasma membrane"/>
    <property type="evidence" value="ECO:0007669"/>
    <property type="project" value="TreeGrafter"/>
</dbReference>
<dbReference type="InterPro" id="IPR052951">
    <property type="entry name" value="Tellurite_res_ion_channel"/>
</dbReference>
<dbReference type="Gene3D" id="1.50.10.150">
    <property type="entry name" value="Voltage-dependent anion channel"/>
    <property type="match status" value="1"/>
</dbReference>
<dbReference type="NCBIfam" id="NF008032">
    <property type="entry name" value="PRK10764.1"/>
    <property type="match status" value="1"/>
</dbReference>
<dbReference type="CDD" id="cd09324">
    <property type="entry name" value="TDT_TehA"/>
    <property type="match status" value="1"/>
</dbReference>
<evidence type="ECO:0000313" key="6">
    <source>
        <dbReference type="EMBL" id="MBW4430466.1"/>
    </source>
</evidence>
<evidence type="ECO:0000256" key="4">
    <source>
        <dbReference type="ARBA" id="ARBA00023136"/>
    </source>
</evidence>
<organism evidence="6 7">
    <name type="scientific">Pelatocladus maniniholoensis HA4357-MV3</name>
    <dbReference type="NCBI Taxonomy" id="1117104"/>
    <lineage>
        <taxon>Bacteria</taxon>
        <taxon>Bacillati</taxon>
        <taxon>Cyanobacteriota</taxon>
        <taxon>Cyanophyceae</taxon>
        <taxon>Nostocales</taxon>
        <taxon>Nostocaceae</taxon>
        <taxon>Pelatocladus</taxon>
    </lineage>
</organism>
<comment type="caution">
    <text evidence="6">The sequence shown here is derived from an EMBL/GenBank/DDBJ whole genome shotgun (WGS) entry which is preliminary data.</text>
</comment>
<gene>
    <name evidence="6" type="primary">tehA</name>
    <name evidence="6" type="ORF">KME28_01525</name>
</gene>
<dbReference type="EMBL" id="JAHHHW010000014">
    <property type="protein sequence ID" value="MBW4430466.1"/>
    <property type="molecule type" value="Genomic_DNA"/>
</dbReference>
<dbReference type="Proteomes" id="UP000813215">
    <property type="component" value="Unassembled WGS sequence"/>
</dbReference>
<feature type="transmembrane region" description="Helical" evidence="5">
    <location>
        <begin position="302"/>
        <end position="326"/>
    </location>
</feature>
<feature type="transmembrane region" description="Helical" evidence="5">
    <location>
        <begin position="273"/>
        <end position="290"/>
    </location>
</feature>
<reference evidence="6" key="2">
    <citation type="journal article" date="2022" name="Microbiol. Resour. Announc.">
        <title>Metagenome Sequencing to Explore Phylogenomics of Terrestrial Cyanobacteria.</title>
        <authorList>
            <person name="Ward R.D."/>
            <person name="Stajich J.E."/>
            <person name="Johansen J.R."/>
            <person name="Huntemann M."/>
            <person name="Clum A."/>
            <person name="Foster B."/>
            <person name="Foster B."/>
            <person name="Roux S."/>
            <person name="Palaniappan K."/>
            <person name="Varghese N."/>
            <person name="Mukherjee S."/>
            <person name="Reddy T.B.K."/>
            <person name="Daum C."/>
            <person name="Copeland A."/>
            <person name="Chen I.A."/>
            <person name="Ivanova N.N."/>
            <person name="Kyrpides N.C."/>
            <person name="Shapiro N."/>
            <person name="Eloe-Fadrosh E.A."/>
            <person name="Pietrasiak N."/>
        </authorList>
    </citation>
    <scope>NUCLEOTIDE SEQUENCE</scope>
    <source>
        <strain evidence="6">HA4357-MV3</strain>
    </source>
</reference>
<keyword evidence="3 5" id="KW-1133">Transmembrane helix</keyword>
<reference evidence="6" key="1">
    <citation type="submission" date="2021-05" db="EMBL/GenBank/DDBJ databases">
        <authorList>
            <person name="Pietrasiak N."/>
            <person name="Ward R."/>
            <person name="Stajich J.E."/>
            <person name="Kurbessoian T."/>
        </authorList>
    </citation>
    <scope>NUCLEOTIDE SEQUENCE</scope>
    <source>
        <strain evidence="6">HA4357-MV3</strain>
    </source>
</reference>
<evidence type="ECO:0000256" key="5">
    <source>
        <dbReference type="SAM" id="Phobius"/>
    </source>
</evidence>
<protein>
    <submittedName>
        <fullName evidence="6">Dicarboxylate transporter/tellurite-resistance protein TehA</fullName>
    </submittedName>
</protein>
<evidence type="ECO:0000313" key="7">
    <source>
        <dbReference type="Proteomes" id="UP000813215"/>
    </source>
</evidence>
<dbReference type="PANTHER" id="PTHR37955:SF1">
    <property type="entry name" value="DEP DOMAIN-CONTAINING PROTEIN"/>
    <property type="match status" value="1"/>
</dbReference>
<feature type="transmembrane region" description="Helical" evidence="5">
    <location>
        <begin position="152"/>
        <end position="175"/>
    </location>
</feature>
<proteinExistence type="predicted"/>
<evidence type="ECO:0000256" key="3">
    <source>
        <dbReference type="ARBA" id="ARBA00022989"/>
    </source>
</evidence>
<feature type="transmembrane region" description="Helical" evidence="5">
    <location>
        <begin position="120"/>
        <end position="140"/>
    </location>
</feature>
<dbReference type="Pfam" id="PF03595">
    <property type="entry name" value="SLAC1"/>
    <property type="match status" value="1"/>
</dbReference>
<keyword evidence="2 5" id="KW-0812">Transmembrane</keyword>
<feature type="transmembrane region" description="Helical" evidence="5">
    <location>
        <begin position="181"/>
        <end position="205"/>
    </location>
</feature>
<keyword evidence="4 5" id="KW-0472">Membrane</keyword>
<dbReference type="InterPro" id="IPR004695">
    <property type="entry name" value="SLAC1/Mae1/Ssu1/TehA"/>
</dbReference>
<accession>A0A9E3LQJ2</accession>
<dbReference type="InterPro" id="IPR038665">
    <property type="entry name" value="Voltage-dep_anion_channel_sf"/>
</dbReference>
<evidence type="ECO:0000256" key="1">
    <source>
        <dbReference type="ARBA" id="ARBA00004141"/>
    </source>
</evidence>
<feature type="transmembrane region" description="Helical" evidence="5">
    <location>
        <begin position="59"/>
        <end position="81"/>
    </location>
</feature>
<feature type="transmembrane region" description="Helical" evidence="5">
    <location>
        <begin position="241"/>
        <end position="261"/>
    </location>
</feature>
<name>A0A9E3LQJ2_9NOST</name>
<evidence type="ECO:0000256" key="2">
    <source>
        <dbReference type="ARBA" id="ARBA00022692"/>
    </source>
</evidence>
<feature type="transmembrane region" description="Helical" evidence="5">
    <location>
        <begin position="21"/>
        <end position="39"/>
    </location>
</feature>
<feature type="transmembrane region" description="Helical" evidence="5">
    <location>
        <begin position="93"/>
        <end position="114"/>
    </location>
</feature>
<dbReference type="PANTHER" id="PTHR37955">
    <property type="entry name" value="TELLURITE RESISTANCE PROTEIN TEHA"/>
    <property type="match status" value="1"/>
</dbReference>